<feature type="domain" description="Soluble ligand binding" evidence="1">
    <location>
        <begin position="228"/>
        <end position="272"/>
    </location>
</feature>
<protein>
    <recommendedName>
        <fullName evidence="1">Soluble ligand binding domain-containing protein</fullName>
    </recommendedName>
</protein>
<proteinExistence type="predicted"/>
<dbReference type="GO" id="GO:0015159">
    <property type="term" value="F:polysaccharide transmembrane transporter activity"/>
    <property type="evidence" value="ECO:0007669"/>
    <property type="project" value="InterPro"/>
</dbReference>
<feature type="domain" description="Soluble ligand binding" evidence="1">
    <location>
        <begin position="140"/>
        <end position="190"/>
    </location>
</feature>
<dbReference type="InterPro" id="IPR019554">
    <property type="entry name" value="Soluble_ligand-bd"/>
</dbReference>
<gene>
    <name evidence="2" type="ORF">METZ01_LOCUS308857</name>
</gene>
<dbReference type="InterPro" id="IPR049712">
    <property type="entry name" value="Poly_export"/>
</dbReference>
<evidence type="ECO:0000259" key="1">
    <source>
        <dbReference type="Pfam" id="PF10531"/>
    </source>
</evidence>
<dbReference type="PANTHER" id="PTHR33619">
    <property type="entry name" value="POLYSACCHARIDE EXPORT PROTEIN GFCE-RELATED"/>
    <property type="match status" value="1"/>
</dbReference>
<name>A0A382N4C1_9ZZZZ</name>
<dbReference type="EMBL" id="UINC01097908">
    <property type="protein sequence ID" value="SVC56003.1"/>
    <property type="molecule type" value="Genomic_DNA"/>
</dbReference>
<feature type="non-terminal residue" evidence="2">
    <location>
        <position position="367"/>
    </location>
</feature>
<reference evidence="2" key="1">
    <citation type="submission" date="2018-05" db="EMBL/GenBank/DDBJ databases">
        <authorList>
            <person name="Lanie J.A."/>
            <person name="Ng W.-L."/>
            <person name="Kazmierczak K.M."/>
            <person name="Andrzejewski T.M."/>
            <person name="Davidsen T.M."/>
            <person name="Wayne K.J."/>
            <person name="Tettelin H."/>
            <person name="Glass J.I."/>
            <person name="Rusch D."/>
            <person name="Podicherti R."/>
            <person name="Tsui H.-C.T."/>
            <person name="Winkler M.E."/>
        </authorList>
    </citation>
    <scope>NUCLEOTIDE SEQUENCE</scope>
</reference>
<evidence type="ECO:0000313" key="2">
    <source>
        <dbReference type="EMBL" id="SVC56003.1"/>
    </source>
</evidence>
<accession>A0A382N4C1</accession>
<organism evidence="2">
    <name type="scientific">marine metagenome</name>
    <dbReference type="NCBI Taxonomy" id="408172"/>
    <lineage>
        <taxon>unclassified sequences</taxon>
        <taxon>metagenomes</taxon>
        <taxon>ecological metagenomes</taxon>
    </lineage>
</organism>
<dbReference type="AlphaFoldDB" id="A0A382N4C1"/>
<dbReference type="PANTHER" id="PTHR33619:SF3">
    <property type="entry name" value="POLYSACCHARIDE EXPORT PROTEIN GFCE-RELATED"/>
    <property type="match status" value="1"/>
</dbReference>
<sequence length="367" mass="41116">MTGLRKSLLEQQVEQAEEFKPINPLTGAVMGEVDIRRYYEYSVYDYCIVPEELAVAVIESAGFNTKKSIPVEDLKDIKTTEQFQRLLIEIDTENKKTQILSRQDSQLTINLTRLCRQQLLDPVLEIINKQTTIDKDKRTVSIFGNVHFPGEYPLTENMHLKDSISAAGGPMDATYESEIELSRRVSAGKRFSFSNEFISMFDARAMQQTRLQEMDIVTLKQMATNTGIVEITGEIFFAGIYPISENQTLGELVKRAGGITNYGSEKGAYFVRKSLQEAEFRRLEDAKNELRRQVLLSSQAGGFGKSGLNVASITQLITLLGDDAIDINALGRLIVDLESIIDGTTEDIVLEDGDKLHIPTEQQTISV</sequence>
<dbReference type="Pfam" id="PF10531">
    <property type="entry name" value="SLBB"/>
    <property type="match status" value="2"/>
</dbReference>
<dbReference type="Gene3D" id="3.10.560.10">
    <property type="entry name" value="Outer membrane lipoprotein wza domain like"/>
    <property type="match status" value="2"/>
</dbReference>